<feature type="domain" description="Helitron helicase-like" evidence="1">
    <location>
        <begin position="1"/>
        <end position="49"/>
    </location>
</feature>
<evidence type="ECO:0000259" key="1">
    <source>
        <dbReference type="Pfam" id="PF14214"/>
    </source>
</evidence>
<dbReference type="InterPro" id="IPR025476">
    <property type="entry name" value="Helitron_helicase-like"/>
</dbReference>
<dbReference type="EMBL" id="KQ416568">
    <property type="protein sequence ID" value="KOF96420.1"/>
    <property type="molecule type" value="Genomic_DNA"/>
</dbReference>
<gene>
    <name evidence="2" type="ORF">OCBIM_22035020mg</name>
</gene>
<name>A0A0L8I5U8_OCTBM</name>
<dbReference type="STRING" id="37653.A0A0L8I5U8"/>
<reference evidence="2" key="1">
    <citation type="submission" date="2015-07" db="EMBL/GenBank/DDBJ databases">
        <title>MeaNS - Measles Nucleotide Surveillance Program.</title>
        <authorList>
            <person name="Tran T."/>
            <person name="Druce J."/>
        </authorList>
    </citation>
    <scope>NUCLEOTIDE SEQUENCE</scope>
    <source>
        <strain evidence="2">UCB-OBI-ISO-001</strain>
        <tissue evidence="2">Gonad</tissue>
    </source>
</reference>
<evidence type="ECO:0000313" key="2">
    <source>
        <dbReference type="EMBL" id="KOF96420.1"/>
    </source>
</evidence>
<feature type="non-terminal residue" evidence="2">
    <location>
        <position position="1"/>
    </location>
</feature>
<sequence length="92" mass="10871">PDLVAWYFKLKLKQLLADVTKGHIFSRVVTHLYTSEFQKRDLPHVHTLIILHPDDKFKEPLQIDEVVCAEILDVQTKYLLHDITKNACYILW</sequence>
<organism evidence="2">
    <name type="scientific">Octopus bimaculoides</name>
    <name type="common">California two-spotted octopus</name>
    <dbReference type="NCBI Taxonomy" id="37653"/>
    <lineage>
        <taxon>Eukaryota</taxon>
        <taxon>Metazoa</taxon>
        <taxon>Spiralia</taxon>
        <taxon>Lophotrochozoa</taxon>
        <taxon>Mollusca</taxon>
        <taxon>Cephalopoda</taxon>
        <taxon>Coleoidea</taxon>
        <taxon>Octopodiformes</taxon>
        <taxon>Octopoda</taxon>
        <taxon>Incirrata</taxon>
        <taxon>Octopodidae</taxon>
        <taxon>Octopus</taxon>
    </lineage>
</organism>
<accession>A0A0L8I5U8</accession>
<dbReference type="AlphaFoldDB" id="A0A0L8I5U8"/>
<dbReference type="Pfam" id="PF14214">
    <property type="entry name" value="Helitron_like_N"/>
    <property type="match status" value="1"/>
</dbReference>
<proteinExistence type="predicted"/>
<protein>
    <recommendedName>
        <fullName evidence="1">Helitron helicase-like domain-containing protein</fullName>
    </recommendedName>
</protein>